<reference evidence="3" key="1">
    <citation type="submission" date="2022-01" db="EMBL/GenBank/DDBJ databases">
        <title>Genome Sequence Resource for Two Populations of Ditylenchus destructor, the Migratory Endoparasitic Phytonematode.</title>
        <authorList>
            <person name="Zhang H."/>
            <person name="Lin R."/>
            <person name="Xie B."/>
        </authorList>
    </citation>
    <scope>NUCLEOTIDE SEQUENCE</scope>
    <source>
        <strain evidence="3">BazhouSP</strain>
    </source>
</reference>
<feature type="region of interest" description="Disordered" evidence="1">
    <location>
        <begin position="50"/>
        <end position="87"/>
    </location>
</feature>
<dbReference type="PANTHER" id="PTHR31796">
    <property type="entry name" value="SUZ DOMAIN-CONTAINING PROTEIN 1"/>
    <property type="match status" value="1"/>
</dbReference>
<dbReference type="PROSITE" id="PS51673">
    <property type="entry name" value="SUZ"/>
    <property type="match status" value="1"/>
</dbReference>
<proteinExistence type="predicted"/>
<dbReference type="Proteomes" id="UP001201812">
    <property type="component" value="Unassembled WGS sequence"/>
</dbReference>
<organism evidence="3 4">
    <name type="scientific">Ditylenchus destructor</name>
    <dbReference type="NCBI Taxonomy" id="166010"/>
    <lineage>
        <taxon>Eukaryota</taxon>
        <taxon>Metazoa</taxon>
        <taxon>Ecdysozoa</taxon>
        <taxon>Nematoda</taxon>
        <taxon>Chromadorea</taxon>
        <taxon>Rhabditida</taxon>
        <taxon>Tylenchina</taxon>
        <taxon>Tylenchomorpha</taxon>
        <taxon>Sphaerularioidea</taxon>
        <taxon>Anguinidae</taxon>
        <taxon>Anguininae</taxon>
        <taxon>Ditylenchus</taxon>
    </lineage>
</organism>
<accession>A0AAD4R0A0</accession>
<name>A0AAD4R0A0_9BILA</name>
<dbReference type="PANTHER" id="PTHR31796:SF2">
    <property type="entry name" value="SUZ DOMAIN-CONTAINING PROTEIN 1"/>
    <property type="match status" value="1"/>
</dbReference>
<evidence type="ECO:0000259" key="2">
    <source>
        <dbReference type="PROSITE" id="PS51673"/>
    </source>
</evidence>
<protein>
    <submittedName>
        <fullName evidence="3">SUZ domain-containing protein</fullName>
    </submittedName>
</protein>
<feature type="domain" description="SUZ" evidence="2">
    <location>
        <begin position="65"/>
        <end position="135"/>
    </location>
</feature>
<sequence>MNLGTSDDTPASSAPKDQLAPIGSANSSILDDWENVAEELQLAQIAERQKEIVQRKQQQKVEEQQQKLPTSSPGIADTFPAQNNPMNRPIRLLKRTEISAQSKNAGDDEKAKLLTFEERQAAYLQARERIFGQTSTSEASMVDTTMQCPSATLTQSVETVLITNMPTSKKNKKKGNSTSNSGSKIENLNESKANGSPSASQESPCQQDASTESGTTTPEDSQANKEDVKNYLSDVQMVSVETAPISTRKPKTRHISQMGFGIPPPPVPIPPSYPSNLAMLVQQTMPLRYTSLPAQPQPLSKIQPGYPYKVRTSQMQSSYQANPMDQYHSATYGSQLNAQPMFSMPNQAAPSGHTPIVHHHPGMSASGIPHSQHLYSHPPPGYGQAQSNMTGQPNHQQLQFNVQPPIGSRPRVNQYPTAVTSGAAGSMIGQQSSQMPMSHSYYGPQTDGLSAPIGNRSHINYQQQPQLKPMTDKPQFPEGN</sequence>
<feature type="compositionally biased region" description="Basic and acidic residues" evidence="1">
    <location>
        <begin position="50"/>
        <end position="65"/>
    </location>
</feature>
<evidence type="ECO:0000256" key="1">
    <source>
        <dbReference type="SAM" id="MobiDB-lite"/>
    </source>
</evidence>
<dbReference type="InterPro" id="IPR039228">
    <property type="entry name" value="SZRD1"/>
</dbReference>
<comment type="caution">
    <text evidence="3">The sequence shown here is derived from an EMBL/GenBank/DDBJ whole genome shotgun (WGS) entry which is preliminary data.</text>
</comment>
<feature type="region of interest" description="Disordered" evidence="1">
    <location>
        <begin position="364"/>
        <end position="392"/>
    </location>
</feature>
<feature type="compositionally biased region" description="Polar residues" evidence="1">
    <location>
        <begin position="428"/>
        <end position="437"/>
    </location>
</feature>
<dbReference type="AlphaFoldDB" id="A0AAD4R0A0"/>
<dbReference type="InterPro" id="IPR024771">
    <property type="entry name" value="SUZ"/>
</dbReference>
<evidence type="ECO:0000313" key="3">
    <source>
        <dbReference type="EMBL" id="KAI1713120.1"/>
    </source>
</evidence>
<feature type="region of interest" description="Disordered" evidence="1">
    <location>
        <begin position="423"/>
        <end position="480"/>
    </location>
</feature>
<keyword evidence="4" id="KW-1185">Reference proteome</keyword>
<evidence type="ECO:0000313" key="4">
    <source>
        <dbReference type="Proteomes" id="UP001201812"/>
    </source>
</evidence>
<gene>
    <name evidence="3" type="ORF">DdX_09192</name>
</gene>
<dbReference type="EMBL" id="JAKKPZ010000016">
    <property type="protein sequence ID" value="KAI1713120.1"/>
    <property type="molecule type" value="Genomic_DNA"/>
</dbReference>
<feature type="compositionally biased region" description="Polar residues" evidence="1">
    <location>
        <begin position="186"/>
        <end position="221"/>
    </location>
</feature>
<feature type="region of interest" description="Disordered" evidence="1">
    <location>
        <begin position="1"/>
        <end position="25"/>
    </location>
</feature>
<dbReference type="Pfam" id="PF12752">
    <property type="entry name" value="SUZ"/>
    <property type="match status" value="1"/>
</dbReference>
<feature type="compositionally biased region" description="Polar residues" evidence="1">
    <location>
        <begin position="457"/>
        <end position="466"/>
    </location>
</feature>
<feature type="compositionally biased region" description="Polar residues" evidence="1">
    <location>
        <begin position="1"/>
        <end position="12"/>
    </location>
</feature>
<feature type="region of interest" description="Disordered" evidence="1">
    <location>
        <begin position="163"/>
        <end position="225"/>
    </location>
</feature>